<evidence type="ECO:0000313" key="2">
    <source>
        <dbReference type="Proteomes" id="UP000591131"/>
    </source>
</evidence>
<evidence type="ECO:0000313" key="1">
    <source>
        <dbReference type="EMBL" id="KAF4670499.1"/>
    </source>
</evidence>
<name>A0A7J6MFW7_PERCH</name>
<dbReference type="EMBL" id="JAAPAO010000151">
    <property type="protein sequence ID" value="KAF4670499.1"/>
    <property type="molecule type" value="Genomic_DNA"/>
</dbReference>
<sequence>MEQMLIALNAMIARAGVLVRFLRPLLKSHDGTNIDAAGSSERRSTSLVKRRVQEGGPRPMGVLDRLFTLFDASEYGSICQYDFVSTIELFWKGPVDAQLRCAFHVYRLSNSHRYVRGRSVEVVTREDLFRLIKLDAPDCVWMTGDIRGLLKIFCSRADECLERGLRYGSSVQGLWEAQTLHPRFNQNNIFLYDDEEVEKDDTRKFIDDLIQRISEEDGYNLTSGASTRSHHFS</sequence>
<keyword evidence="2" id="KW-1185">Reference proteome</keyword>
<dbReference type="Gene3D" id="1.10.238.10">
    <property type="entry name" value="EF-hand"/>
    <property type="match status" value="1"/>
</dbReference>
<comment type="caution">
    <text evidence="1">The sequence shown here is derived from an EMBL/GenBank/DDBJ whole genome shotgun (WGS) entry which is preliminary data.</text>
</comment>
<organism evidence="1 2">
    <name type="scientific">Perkinsus chesapeaki</name>
    <name type="common">Clam parasite</name>
    <name type="synonym">Perkinsus andrewsi</name>
    <dbReference type="NCBI Taxonomy" id="330153"/>
    <lineage>
        <taxon>Eukaryota</taxon>
        <taxon>Sar</taxon>
        <taxon>Alveolata</taxon>
        <taxon>Perkinsozoa</taxon>
        <taxon>Perkinsea</taxon>
        <taxon>Perkinsida</taxon>
        <taxon>Perkinsidae</taxon>
        <taxon>Perkinsus</taxon>
    </lineage>
</organism>
<gene>
    <name evidence="1" type="ORF">FOL47_002018</name>
</gene>
<accession>A0A7J6MFW7</accession>
<proteinExistence type="predicted"/>
<protein>
    <submittedName>
        <fullName evidence="1">Uncharacterized protein</fullName>
    </submittedName>
</protein>
<reference evidence="1 2" key="1">
    <citation type="submission" date="2020-04" db="EMBL/GenBank/DDBJ databases">
        <title>Perkinsus chesapeaki whole genome sequence.</title>
        <authorList>
            <person name="Bogema D.R."/>
        </authorList>
    </citation>
    <scope>NUCLEOTIDE SEQUENCE [LARGE SCALE GENOMIC DNA]</scope>
    <source>
        <strain evidence="1">ATCC PRA-425</strain>
    </source>
</reference>
<dbReference type="AlphaFoldDB" id="A0A7J6MFW7"/>
<dbReference type="OrthoDB" id="10550211at2759"/>
<dbReference type="Proteomes" id="UP000591131">
    <property type="component" value="Unassembled WGS sequence"/>
</dbReference>